<comment type="similarity">
    <text evidence="1">Belongs to the LysR transcriptional regulatory family.</text>
</comment>
<dbReference type="PRINTS" id="PR00039">
    <property type="entry name" value="HTHLYSR"/>
</dbReference>
<dbReference type="AlphaFoldDB" id="A0A7Y0AU23"/>
<dbReference type="Pfam" id="PF03466">
    <property type="entry name" value="LysR_substrate"/>
    <property type="match status" value="1"/>
</dbReference>
<dbReference type="PANTHER" id="PTHR30118">
    <property type="entry name" value="HTH-TYPE TRANSCRIPTIONAL REGULATOR LEUO-RELATED"/>
    <property type="match status" value="1"/>
</dbReference>
<dbReference type="InterPro" id="IPR000847">
    <property type="entry name" value="LysR_HTH_N"/>
</dbReference>
<dbReference type="GO" id="GO:0003700">
    <property type="term" value="F:DNA-binding transcription factor activity"/>
    <property type="evidence" value="ECO:0007669"/>
    <property type="project" value="InterPro"/>
</dbReference>
<dbReference type="PANTHER" id="PTHR30118:SF15">
    <property type="entry name" value="TRANSCRIPTIONAL REGULATORY PROTEIN"/>
    <property type="match status" value="1"/>
</dbReference>
<dbReference type="Proteomes" id="UP000541470">
    <property type="component" value="Unassembled WGS sequence"/>
</dbReference>
<dbReference type="CDD" id="cd08417">
    <property type="entry name" value="PBP2_Nitroaromatics_like"/>
    <property type="match status" value="1"/>
</dbReference>
<gene>
    <name evidence="8" type="ORF">HHL25_04805</name>
</gene>
<comment type="caution">
    <text evidence="8">The sequence shown here is derived from an EMBL/GenBank/DDBJ whole genome shotgun (WGS) entry which is preliminary data.</text>
</comment>
<evidence type="ECO:0000259" key="7">
    <source>
        <dbReference type="PROSITE" id="PS50931"/>
    </source>
</evidence>
<dbReference type="SUPFAM" id="SSF46785">
    <property type="entry name" value="Winged helix' DNA-binding domain"/>
    <property type="match status" value="1"/>
</dbReference>
<evidence type="ECO:0000256" key="4">
    <source>
        <dbReference type="ARBA" id="ARBA00023125"/>
    </source>
</evidence>
<dbReference type="InterPro" id="IPR005119">
    <property type="entry name" value="LysR_subst-bd"/>
</dbReference>
<name>A0A7Y0AU23_9HYPH</name>
<dbReference type="Gene3D" id="1.10.10.10">
    <property type="entry name" value="Winged helix-like DNA-binding domain superfamily/Winged helix DNA-binding domain"/>
    <property type="match status" value="1"/>
</dbReference>
<evidence type="ECO:0000256" key="3">
    <source>
        <dbReference type="ARBA" id="ARBA00023015"/>
    </source>
</evidence>
<keyword evidence="5" id="KW-0010">Activator</keyword>
<dbReference type="RefSeq" id="WP_169587780.1">
    <property type="nucleotide sequence ID" value="NZ_JABBGK010000001.1"/>
</dbReference>
<feature type="domain" description="HTH lysR-type" evidence="7">
    <location>
        <begin position="6"/>
        <end position="63"/>
    </location>
</feature>
<organism evidence="8 9">
    <name type="scientific">Rhizobium terricola</name>
    <dbReference type="NCBI Taxonomy" id="2728849"/>
    <lineage>
        <taxon>Bacteria</taxon>
        <taxon>Pseudomonadati</taxon>
        <taxon>Pseudomonadota</taxon>
        <taxon>Alphaproteobacteria</taxon>
        <taxon>Hyphomicrobiales</taxon>
        <taxon>Rhizobiaceae</taxon>
        <taxon>Rhizobium/Agrobacterium group</taxon>
        <taxon>Rhizobium</taxon>
    </lineage>
</organism>
<reference evidence="8 9" key="1">
    <citation type="submission" date="2020-04" db="EMBL/GenBank/DDBJ databases">
        <title>Rhizobium sp. S-51 isolated from soil.</title>
        <authorList>
            <person name="Dahal R.H."/>
        </authorList>
    </citation>
    <scope>NUCLEOTIDE SEQUENCE [LARGE SCALE GENOMIC DNA]</scope>
    <source>
        <strain evidence="8 9">S-51</strain>
    </source>
</reference>
<keyword evidence="2" id="KW-0536">Nodulation</keyword>
<keyword evidence="3" id="KW-0805">Transcription regulation</keyword>
<dbReference type="Gene3D" id="3.40.190.10">
    <property type="entry name" value="Periplasmic binding protein-like II"/>
    <property type="match status" value="2"/>
</dbReference>
<dbReference type="InterPro" id="IPR036390">
    <property type="entry name" value="WH_DNA-bd_sf"/>
</dbReference>
<evidence type="ECO:0000256" key="2">
    <source>
        <dbReference type="ARBA" id="ARBA00022458"/>
    </source>
</evidence>
<dbReference type="GO" id="GO:0003677">
    <property type="term" value="F:DNA binding"/>
    <property type="evidence" value="ECO:0007669"/>
    <property type="project" value="UniProtKB-KW"/>
</dbReference>
<dbReference type="InterPro" id="IPR036388">
    <property type="entry name" value="WH-like_DNA-bd_sf"/>
</dbReference>
<dbReference type="PROSITE" id="PS50931">
    <property type="entry name" value="HTH_LYSR"/>
    <property type="match status" value="1"/>
</dbReference>
<keyword evidence="9" id="KW-1185">Reference proteome</keyword>
<dbReference type="EMBL" id="JABBGK010000001">
    <property type="protein sequence ID" value="NML73444.1"/>
    <property type="molecule type" value="Genomic_DNA"/>
</dbReference>
<dbReference type="InterPro" id="IPR050389">
    <property type="entry name" value="LysR-type_TF"/>
</dbReference>
<accession>A0A7Y0AU23</accession>
<dbReference type="InterPro" id="IPR037402">
    <property type="entry name" value="YidZ_PBP2"/>
</dbReference>
<evidence type="ECO:0000256" key="5">
    <source>
        <dbReference type="ARBA" id="ARBA00023159"/>
    </source>
</evidence>
<evidence type="ECO:0000256" key="1">
    <source>
        <dbReference type="ARBA" id="ARBA00009437"/>
    </source>
</evidence>
<keyword evidence="4" id="KW-0238">DNA-binding</keyword>
<evidence type="ECO:0000313" key="9">
    <source>
        <dbReference type="Proteomes" id="UP000541470"/>
    </source>
</evidence>
<evidence type="ECO:0000313" key="8">
    <source>
        <dbReference type="EMBL" id="NML73444.1"/>
    </source>
</evidence>
<evidence type="ECO:0000256" key="6">
    <source>
        <dbReference type="ARBA" id="ARBA00023163"/>
    </source>
</evidence>
<protein>
    <submittedName>
        <fullName evidence="8">LysR family transcriptional regulator</fullName>
    </submittedName>
</protein>
<proteinExistence type="inferred from homology"/>
<keyword evidence="6" id="KW-0804">Transcription</keyword>
<dbReference type="SUPFAM" id="SSF53850">
    <property type="entry name" value="Periplasmic binding protein-like II"/>
    <property type="match status" value="1"/>
</dbReference>
<dbReference type="Pfam" id="PF00126">
    <property type="entry name" value="HTH_1"/>
    <property type="match status" value="1"/>
</dbReference>
<sequence>MNFNALDLNLIRVFDALMHERSVTRAGERIGLSQPAVSAALNRLRQIFNDALFVRQGNEMLPTPLASQMGERASAALAEIEDMIRGVRGLELATLERTFSLSGADFFSMLLMPPLSRAVRQEAPCVRMRLLDSARGDVGRLLAESTVDLALERPLDVPDYVSSTKLFHSPFVIVAAKDNPSLASVEPWHPMPIQIFSALPHVLRSIDGSMSGMIDEALAASGQRRNVVLALPHFQAVALAAAGGDMIAALPVQFALTVYDDLQLTLYLPPIPVPAGAVNLYWHARYDKDPAHKWLREVVTRISNDLGFANYAAHVPEHARERLG</sequence>